<reference evidence="3" key="1">
    <citation type="submission" date="2015-12" db="EMBL/GenBank/DDBJ databases">
        <title>De novo transcriptome assembly of four potential Pierce s Disease insect vectors from Arizona vineyards.</title>
        <authorList>
            <person name="Tassone E.E."/>
        </authorList>
    </citation>
    <scope>NUCLEOTIDE SEQUENCE</scope>
</reference>
<feature type="compositionally biased region" description="Low complexity" evidence="1">
    <location>
        <begin position="319"/>
        <end position="331"/>
    </location>
</feature>
<feature type="region of interest" description="Disordered" evidence="1">
    <location>
        <begin position="316"/>
        <end position="358"/>
    </location>
</feature>
<dbReference type="Pfam" id="PF03184">
    <property type="entry name" value="DDE_1"/>
    <property type="match status" value="1"/>
</dbReference>
<dbReference type="GO" id="GO:0005634">
    <property type="term" value="C:nucleus"/>
    <property type="evidence" value="ECO:0007669"/>
    <property type="project" value="TreeGrafter"/>
</dbReference>
<organism evidence="3">
    <name type="scientific">Clastoptera arizonana</name>
    <name type="common">Arizona spittle bug</name>
    <dbReference type="NCBI Taxonomy" id="38151"/>
    <lineage>
        <taxon>Eukaryota</taxon>
        <taxon>Metazoa</taxon>
        <taxon>Ecdysozoa</taxon>
        <taxon>Arthropoda</taxon>
        <taxon>Hexapoda</taxon>
        <taxon>Insecta</taxon>
        <taxon>Pterygota</taxon>
        <taxon>Neoptera</taxon>
        <taxon>Paraneoptera</taxon>
        <taxon>Hemiptera</taxon>
        <taxon>Auchenorrhyncha</taxon>
        <taxon>Cercopoidea</taxon>
        <taxon>Clastopteridae</taxon>
        <taxon>Clastoptera</taxon>
    </lineage>
</organism>
<feature type="region of interest" description="Disordered" evidence="1">
    <location>
        <begin position="427"/>
        <end position="513"/>
    </location>
</feature>
<dbReference type="EMBL" id="GEDC01006004">
    <property type="protein sequence ID" value="JAS31294.1"/>
    <property type="molecule type" value="Transcribed_RNA"/>
</dbReference>
<evidence type="ECO:0000259" key="2">
    <source>
        <dbReference type="Pfam" id="PF03184"/>
    </source>
</evidence>
<dbReference type="PANTHER" id="PTHR19303">
    <property type="entry name" value="TRANSPOSON"/>
    <property type="match status" value="1"/>
</dbReference>
<feature type="compositionally biased region" description="Polar residues" evidence="1">
    <location>
        <begin position="339"/>
        <end position="358"/>
    </location>
</feature>
<sequence>MVSRTKSLELLHFSMKKNWADVQKKWEDNKTAGLDWLKGFMKRHKDLSLRKPENTSLARTLGFNRKNIEEFQKNLDDVYKKHKFSPSDIYNLDETGIKTVVQAPNVVAKKGTKQVGQVVSGERGSLITMVATVNAAGNTIPPVFIFPRARLHDSLMVGAISGSLGLVNSPTSGWITNALFLKVLEHFVKYSHCSKESPVLLILDNHESHCTLDAILYARDNGICIVTIPPHCSHRVQPLDVSILGPFKQNLATVQNNWLTNNPGSKLSIHDLAGLASKAFNLAFTRKNILKGFEECGIWPYSTTVFTDEDFPFSEAMITSSTPTPDTTKSSNLGRENENYSQGTSNARPTGSTSIENESLNDGILNKTVAVSPSPEVVRPYPQLQAKSSVECKKGREPGKSKIITATPEKIRLEEEIKRKLLEKQKKEELRKQRDIKAKRKLDLPEKNKKSGHNKRRKTNKHKSISYESDCDDPDPIYMESGESDWVESSEEDDNFDRPNLSKQVKICPMLEK</sequence>
<name>A0A1B6E063_9HEMI</name>
<feature type="compositionally biased region" description="Basic and acidic residues" evidence="1">
    <location>
        <begin position="427"/>
        <end position="449"/>
    </location>
</feature>
<feature type="domain" description="DDE-1" evidence="2">
    <location>
        <begin position="168"/>
        <end position="293"/>
    </location>
</feature>
<feature type="compositionally biased region" description="Acidic residues" evidence="1">
    <location>
        <begin position="482"/>
        <end position="495"/>
    </location>
</feature>
<accession>A0A1B6E063</accession>
<dbReference type="AlphaFoldDB" id="A0A1B6E063"/>
<dbReference type="InterPro" id="IPR050863">
    <property type="entry name" value="CenT-Element_Derived"/>
</dbReference>
<dbReference type="PANTHER" id="PTHR19303:SF74">
    <property type="entry name" value="POGO TRANSPOSABLE ELEMENT WITH KRAB DOMAIN"/>
    <property type="match status" value="1"/>
</dbReference>
<gene>
    <name evidence="3" type="ORF">g.11116</name>
</gene>
<proteinExistence type="predicted"/>
<dbReference type="InterPro" id="IPR004875">
    <property type="entry name" value="DDE_SF_endonuclease_dom"/>
</dbReference>
<dbReference type="GO" id="GO:0003677">
    <property type="term" value="F:DNA binding"/>
    <property type="evidence" value="ECO:0007669"/>
    <property type="project" value="TreeGrafter"/>
</dbReference>
<protein>
    <recommendedName>
        <fullName evidence="2">DDE-1 domain-containing protein</fullName>
    </recommendedName>
</protein>
<evidence type="ECO:0000256" key="1">
    <source>
        <dbReference type="SAM" id="MobiDB-lite"/>
    </source>
</evidence>
<evidence type="ECO:0000313" key="3">
    <source>
        <dbReference type="EMBL" id="JAS31294.1"/>
    </source>
</evidence>
<feature type="compositionally biased region" description="Basic residues" evidence="1">
    <location>
        <begin position="450"/>
        <end position="464"/>
    </location>
</feature>